<dbReference type="EMBL" id="LACC01000015">
    <property type="protein sequence ID" value="KJZ46085.1"/>
    <property type="molecule type" value="Genomic_DNA"/>
</dbReference>
<accession>A0A0F4TQ09</accession>
<dbReference type="AlphaFoldDB" id="A0A0F4TQ09"/>
<dbReference type="PATRIC" id="fig|294.132.peg.1419"/>
<dbReference type="Proteomes" id="UP000033588">
    <property type="component" value="Unassembled WGS sequence"/>
</dbReference>
<evidence type="ECO:0000313" key="2">
    <source>
        <dbReference type="Proteomes" id="UP000033588"/>
    </source>
</evidence>
<organism evidence="1 2">
    <name type="scientific">Pseudomonas fluorescens</name>
    <dbReference type="NCBI Taxonomy" id="294"/>
    <lineage>
        <taxon>Bacteria</taxon>
        <taxon>Pseudomonadati</taxon>
        <taxon>Pseudomonadota</taxon>
        <taxon>Gammaproteobacteria</taxon>
        <taxon>Pseudomonadales</taxon>
        <taxon>Pseudomonadaceae</taxon>
        <taxon>Pseudomonas</taxon>
    </lineage>
</organism>
<comment type="caution">
    <text evidence="1">The sequence shown here is derived from an EMBL/GenBank/DDBJ whole genome shotgun (WGS) entry which is preliminary data.</text>
</comment>
<gene>
    <name evidence="1" type="ORF">VC35_13285</name>
</gene>
<sequence length="109" mass="12401">MRFVLDAMLVPDSAIDVLGQVDAQAYFDQDSLTVEMVRYFHDHDNPIDPFADDTSVAVPPKLIKEMGFYLVRVSRTWDKVFSWGRATCHRDSYQADSSVAQGRTADVRK</sequence>
<protein>
    <submittedName>
        <fullName evidence="1">Uncharacterized protein</fullName>
    </submittedName>
</protein>
<proteinExistence type="predicted"/>
<reference evidence="1 2" key="1">
    <citation type="submission" date="2015-03" db="EMBL/GenBank/DDBJ databases">
        <title>Comparative genomics of Pseudomonas insights into diversity of traits involved in vanlence and defense.</title>
        <authorList>
            <person name="Qin Y."/>
        </authorList>
    </citation>
    <scope>NUCLEOTIDE SEQUENCE [LARGE SCALE GENOMIC DNA]</scope>
    <source>
        <strain evidence="1 2">C8</strain>
    </source>
</reference>
<evidence type="ECO:0000313" key="1">
    <source>
        <dbReference type="EMBL" id="KJZ46085.1"/>
    </source>
</evidence>
<name>A0A0F4TQ09_PSEFL</name>